<proteinExistence type="inferred from homology"/>
<dbReference type="OrthoDB" id="269919at2759"/>
<comment type="subunit">
    <text evidence="8">Component of the translation initiation factor 2B (eIF2B) complex which is a heterodecamer of two sets of five different subunits: alpha, beta, gamma, delta and epsilon. Subunits alpha, beta and delta comprise a regulatory subcomplex and subunits epsilon and gamma comprise a catalytic subcomplex. Within the complex, the hexameric regulatory complex resides at the center, with the two heterodimeric catalytic subcomplexes bound on opposite sides.</text>
</comment>
<dbReference type="SUPFAM" id="SSF100950">
    <property type="entry name" value="NagB/RpiA/CoA transferase-like"/>
    <property type="match status" value="1"/>
</dbReference>
<dbReference type="STRING" id="568069.A0A1J1HH70"/>
<reference evidence="10 11" key="1">
    <citation type="submission" date="2015-04" db="EMBL/GenBank/DDBJ databases">
        <authorList>
            <person name="Syromyatnikov M.Y."/>
            <person name="Popov V.N."/>
        </authorList>
    </citation>
    <scope>NUCLEOTIDE SEQUENCE [LARGE SCALE GENOMIC DNA]</scope>
</reference>
<dbReference type="GO" id="GO:0005085">
    <property type="term" value="F:guanyl-nucleotide exchange factor activity"/>
    <property type="evidence" value="ECO:0007669"/>
    <property type="project" value="TreeGrafter"/>
</dbReference>
<dbReference type="GO" id="GO:0005829">
    <property type="term" value="C:cytosol"/>
    <property type="evidence" value="ECO:0007669"/>
    <property type="project" value="UniProtKB-SubCell"/>
</dbReference>
<evidence type="ECO:0000256" key="4">
    <source>
        <dbReference type="ARBA" id="ARBA00022540"/>
    </source>
</evidence>
<evidence type="ECO:0000256" key="3">
    <source>
        <dbReference type="ARBA" id="ARBA00022490"/>
    </source>
</evidence>
<comment type="subcellular location">
    <subcellularLocation>
        <location evidence="1">Cytoplasm</location>
        <location evidence="1">Cytosol</location>
    </subcellularLocation>
</comment>
<dbReference type="GO" id="GO:0005851">
    <property type="term" value="C:eukaryotic translation initiation factor 2B complex"/>
    <property type="evidence" value="ECO:0007669"/>
    <property type="project" value="TreeGrafter"/>
</dbReference>
<gene>
    <name evidence="10" type="ORF">CLUMA_CG001170</name>
</gene>
<keyword evidence="11" id="KW-1185">Reference proteome</keyword>
<dbReference type="Gene3D" id="3.40.50.10470">
    <property type="entry name" value="Translation initiation factor eif-2b, domain 2"/>
    <property type="match status" value="1"/>
</dbReference>
<keyword evidence="4" id="KW-0396">Initiation factor</keyword>
<dbReference type="FunFam" id="3.40.50.10470:FF:000009">
    <property type="entry name" value="Translation initiation factor eIF2B subunit"/>
    <property type="match status" value="1"/>
</dbReference>
<sequence length="357" mass="39930">MIEGNKYLTKELAQLIHDVKVGKLVGSYPISKYMLENLLTIVNSTTWKTADDLMIIVRETGKILINALPQEAILANIVRRCLKIIREEYDELNMPQQAKQIDDSQAASLQKLVTQNSERSEKRSDYTNSHVDLRENLINHLNEIENELHLSHDNLSQQAPEHVHSSEIILTLGYSKSVEKFLKSVPKERKFEVVVAECAPSCRGHMLAQSLANAKIDATVIPDSAIFAYMSRVNKVIIGTHSVLADGGLRAASGAFTVALAAKHHSTPVIVLVPMFKLSPVFLCNFEQEAFNLVGNTESVLPYNTRVSNAIKAYAPVFDYVPPELITLFISSNGGYTPSYVYRLLTETYHPDDYELK</sequence>
<evidence type="ECO:0000256" key="9">
    <source>
        <dbReference type="RuleBase" id="RU003814"/>
    </source>
</evidence>
<evidence type="ECO:0000256" key="6">
    <source>
        <dbReference type="ARBA" id="ARBA00044122"/>
    </source>
</evidence>
<name>A0A1J1HH70_9DIPT</name>
<keyword evidence="3" id="KW-0963">Cytoplasm</keyword>
<dbReference type="EMBL" id="CVRI01000004">
    <property type="protein sequence ID" value="CRK87368.1"/>
    <property type="molecule type" value="Genomic_DNA"/>
</dbReference>
<dbReference type="PANTHER" id="PTHR45859">
    <property type="entry name" value="TRANSLATION INITIATION FACTOR EIF-2B SUBUNIT BETA"/>
    <property type="match status" value="1"/>
</dbReference>
<dbReference type="InterPro" id="IPR000649">
    <property type="entry name" value="IF-2B-related"/>
</dbReference>
<dbReference type="PANTHER" id="PTHR45859:SF1">
    <property type="entry name" value="TRANSLATION INITIATION FACTOR EIF-2B SUBUNIT BETA"/>
    <property type="match status" value="1"/>
</dbReference>
<dbReference type="AlphaFoldDB" id="A0A1J1HH70"/>
<evidence type="ECO:0000256" key="7">
    <source>
        <dbReference type="ARBA" id="ARBA00044228"/>
    </source>
</evidence>
<dbReference type="Pfam" id="PF01008">
    <property type="entry name" value="IF-2B"/>
    <property type="match status" value="1"/>
</dbReference>
<evidence type="ECO:0000256" key="2">
    <source>
        <dbReference type="ARBA" id="ARBA00007251"/>
    </source>
</evidence>
<keyword evidence="5" id="KW-0648">Protein biosynthesis</keyword>
<dbReference type="InterPro" id="IPR037171">
    <property type="entry name" value="NagB/RpiA_transferase-like"/>
</dbReference>
<organism evidence="10 11">
    <name type="scientific">Clunio marinus</name>
    <dbReference type="NCBI Taxonomy" id="568069"/>
    <lineage>
        <taxon>Eukaryota</taxon>
        <taxon>Metazoa</taxon>
        <taxon>Ecdysozoa</taxon>
        <taxon>Arthropoda</taxon>
        <taxon>Hexapoda</taxon>
        <taxon>Insecta</taxon>
        <taxon>Pterygota</taxon>
        <taxon>Neoptera</taxon>
        <taxon>Endopterygota</taxon>
        <taxon>Diptera</taxon>
        <taxon>Nematocera</taxon>
        <taxon>Chironomoidea</taxon>
        <taxon>Chironomidae</taxon>
        <taxon>Clunio</taxon>
    </lineage>
</organism>
<dbReference type="InterPro" id="IPR042529">
    <property type="entry name" value="IF_2B-like_C"/>
</dbReference>
<dbReference type="Proteomes" id="UP000183832">
    <property type="component" value="Unassembled WGS sequence"/>
</dbReference>
<protein>
    <recommendedName>
        <fullName evidence="6">Translation initiation factor eIF2B subunit beta</fullName>
    </recommendedName>
    <alternativeName>
        <fullName evidence="7">eIF2B GDP-GTP exchange factor subunit beta</fullName>
    </alternativeName>
</protein>
<evidence type="ECO:0000313" key="10">
    <source>
        <dbReference type="EMBL" id="CRK87368.1"/>
    </source>
</evidence>
<evidence type="ECO:0000256" key="1">
    <source>
        <dbReference type="ARBA" id="ARBA00004514"/>
    </source>
</evidence>
<evidence type="ECO:0000313" key="11">
    <source>
        <dbReference type="Proteomes" id="UP000183832"/>
    </source>
</evidence>
<evidence type="ECO:0000256" key="8">
    <source>
        <dbReference type="ARBA" id="ARBA00046432"/>
    </source>
</evidence>
<dbReference type="InterPro" id="IPR051855">
    <property type="entry name" value="eIF2B_beta_subunit"/>
</dbReference>
<accession>A0A1J1HH70</accession>
<dbReference type="GO" id="GO:0003743">
    <property type="term" value="F:translation initiation factor activity"/>
    <property type="evidence" value="ECO:0007669"/>
    <property type="project" value="UniProtKB-KW"/>
</dbReference>
<evidence type="ECO:0000256" key="5">
    <source>
        <dbReference type="ARBA" id="ARBA00022917"/>
    </source>
</evidence>
<comment type="similarity">
    <text evidence="2 9">Belongs to the eIF-2B alpha/beta/delta subunits family.</text>
</comment>